<feature type="binding site" evidence="10">
    <location>
        <position position="18"/>
    </location>
    <ligand>
        <name>Mg(2+)</name>
        <dbReference type="ChEBI" id="CHEBI:18420"/>
    </ligand>
</feature>
<evidence type="ECO:0000259" key="15">
    <source>
        <dbReference type="Pfam" id="PF02773"/>
    </source>
</evidence>
<dbReference type="RefSeq" id="WP_240567358.1">
    <property type="nucleotide sequence ID" value="NZ_JAKVPY010000005.1"/>
</dbReference>
<evidence type="ECO:0000259" key="14">
    <source>
        <dbReference type="Pfam" id="PF02772"/>
    </source>
</evidence>
<comment type="pathway">
    <text evidence="1 10">Amino-acid biosynthesis; S-adenosyl-L-methionine biosynthesis; S-adenosyl-L-methionine from L-methionine: step 1/1.</text>
</comment>
<keyword evidence="7 10" id="KW-0067">ATP-binding</keyword>
<evidence type="ECO:0000256" key="1">
    <source>
        <dbReference type="ARBA" id="ARBA00005224"/>
    </source>
</evidence>
<evidence type="ECO:0000313" key="17">
    <source>
        <dbReference type="Proteomes" id="UP001202117"/>
    </source>
</evidence>
<dbReference type="InterPro" id="IPR022630">
    <property type="entry name" value="S-AdoMet_synt_C"/>
</dbReference>
<comment type="function">
    <text evidence="10">Catalyzes the formation of S-adenosylmethionine (AdoMet) from methionine and ATP. The overall synthetic reaction is composed of two sequential steps, AdoMet formation and the subsequent tripolyphosphate hydrolysis which occurs prior to release of AdoMet from the enzyme.</text>
</comment>
<dbReference type="SUPFAM" id="SSF55973">
    <property type="entry name" value="S-adenosylmethionine synthetase"/>
    <property type="match status" value="3"/>
</dbReference>
<evidence type="ECO:0000256" key="12">
    <source>
        <dbReference type="RuleBase" id="RU004462"/>
    </source>
</evidence>
<dbReference type="PIRSF" id="PIRSF000497">
    <property type="entry name" value="MAT"/>
    <property type="match status" value="1"/>
</dbReference>
<comment type="subunit">
    <text evidence="10">Homotetramer; dimer of dimers.</text>
</comment>
<feature type="domain" description="S-adenosylmethionine synthetase N-terminal" evidence="13">
    <location>
        <begin position="4"/>
        <end position="102"/>
    </location>
</feature>
<feature type="domain" description="S-adenosylmethionine synthetase C-terminal" evidence="15">
    <location>
        <begin position="234"/>
        <end position="373"/>
    </location>
</feature>
<keyword evidence="3 10" id="KW-0554">One-carbon metabolism</keyword>
<keyword evidence="5 10" id="KW-0479">Metal-binding</keyword>
<protein>
    <recommendedName>
        <fullName evidence="10">S-adenosylmethionine synthase</fullName>
        <shortName evidence="10">AdoMet synthase</shortName>
        <ecNumber evidence="10">2.5.1.6</ecNumber>
    </recommendedName>
    <alternativeName>
        <fullName evidence="10">MAT</fullName>
    </alternativeName>
    <alternativeName>
        <fullName evidence="10">Methionine adenosyltransferase</fullName>
    </alternativeName>
</protein>
<keyword evidence="9 10" id="KW-0630">Potassium</keyword>
<feature type="binding site" evidence="10">
    <location>
        <position position="240"/>
    </location>
    <ligand>
        <name>L-methionine</name>
        <dbReference type="ChEBI" id="CHEBI:57844"/>
        <note>ligand shared between two neighboring subunits</note>
    </ligand>
</feature>
<dbReference type="Pfam" id="PF00438">
    <property type="entry name" value="S-AdoMet_synt_N"/>
    <property type="match status" value="1"/>
</dbReference>
<feature type="binding site" description="in other chain" evidence="10">
    <location>
        <position position="100"/>
    </location>
    <ligand>
        <name>L-methionine</name>
        <dbReference type="ChEBI" id="CHEBI:57844"/>
        <note>ligand shared between two neighboring subunits</note>
    </ligand>
</feature>
<dbReference type="InterPro" id="IPR022629">
    <property type="entry name" value="S-AdoMet_synt_central"/>
</dbReference>
<feature type="binding site" evidence="10">
    <location>
        <position position="44"/>
    </location>
    <ligand>
        <name>K(+)</name>
        <dbReference type="ChEBI" id="CHEBI:29103"/>
    </ligand>
</feature>
<accession>A0ABS9RRW7</accession>
<feature type="binding site" evidence="10">
    <location>
        <position position="267"/>
    </location>
    <ligand>
        <name>ATP</name>
        <dbReference type="ChEBI" id="CHEBI:30616"/>
        <note>ligand shared between two neighboring subunits</note>
    </ligand>
</feature>
<evidence type="ECO:0000256" key="6">
    <source>
        <dbReference type="ARBA" id="ARBA00022741"/>
    </source>
</evidence>
<evidence type="ECO:0000256" key="4">
    <source>
        <dbReference type="ARBA" id="ARBA00022679"/>
    </source>
</evidence>
<dbReference type="EC" id="2.5.1.6" evidence="10"/>
<feature type="binding site" description="in other chain" evidence="10">
    <location>
        <begin position="246"/>
        <end position="247"/>
    </location>
    <ligand>
        <name>ATP</name>
        <dbReference type="ChEBI" id="CHEBI:30616"/>
        <note>ligand shared between two neighboring subunits</note>
    </ligand>
</feature>
<evidence type="ECO:0000313" key="16">
    <source>
        <dbReference type="EMBL" id="MCH4562555.1"/>
    </source>
</evidence>
<dbReference type="InterPro" id="IPR022628">
    <property type="entry name" value="S-AdoMet_synt_N"/>
</dbReference>
<sequence length="402" mass="43738">MTRQYLFTSESVSEGHPDKVADQISDAVLDAIIEQDPRARVACETLVKTGMVIIAGEITTSAWVDLEALTRQTVSGIGYDSAQVGFDGATCAVLNAIGKQSPDIAGGVDRDTEEAQGAGDQGMMFGYACNETNVLMPASITYAHRLMRRQSEVRRRGVLPWLRPDAKSQITLVYEDGAPVAVDTVVLSTQHAESITQDDLREAVMEEIIKPVLPAAWLNERTRYLINPTGKFVIGGPVGDCGLTGRKIIVDTYGGMARHGGGAFSGKDPSKVDRSAAYACRYVAKNIVAAGLADKCEIQVSYAIGVAQPTSIHVETFGTGKVSETRLVELARELFDLRPFGILKMLDLVRPIYRPSAVYGHFGREEETFTWERTDKAEALREAAASPIHHHNDTQFRHGVTP</sequence>
<keyword evidence="8 10" id="KW-0460">Magnesium</keyword>
<dbReference type="EMBL" id="JAKVPY010000005">
    <property type="protein sequence ID" value="MCH4562555.1"/>
    <property type="molecule type" value="Genomic_DNA"/>
</dbReference>
<feature type="binding site" description="in other chain" evidence="10">
    <location>
        <begin position="165"/>
        <end position="167"/>
    </location>
    <ligand>
        <name>ATP</name>
        <dbReference type="ChEBI" id="CHEBI:30616"/>
        <note>ligand shared between two neighboring subunits</note>
    </ligand>
</feature>
<dbReference type="InterPro" id="IPR022631">
    <property type="entry name" value="ADOMET_SYNTHASE_CS"/>
</dbReference>
<evidence type="ECO:0000256" key="5">
    <source>
        <dbReference type="ARBA" id="ARBA00022723"/>
    </source>
</evidence>
<comment type="catalytic activity">
    <reaction evidence="10">
        <text>L-methionine + ATP + H2O = S-adenosyl-L-methionine + phosphate + diphosphate</text>
        <dbReference type="Rhea" id="RHEA:21080"/>
        <dbReference type="ChEBI" id="CHEBI:15377"/>
        <dbReference type="ChEBI" id="CHEBI:30616"/>
        <dbReference type="ChEBI" id="CHEBI:33019"/>
        <dbReference type="ChEBI" id="CHEBI:43474"/>
        <dbReference type="ChEBI" id="CHEBI:57844"/>
        <dbReference type="ChEBI" id="CHEBI:59789"/>
        <dbReference type="EC" id="2.5.1.6"/>
    </reaction>
</comment>
<feature type="binding site" description="in other chain" evidence="10">
    <location>
        <begin position="231"/>
        <end position="232"/>
    </location>
    <ligand>
        <name>ATP</name>
        <dbReference type="ChEBI" id="CHEBI:30616"/>
        <note>ligand shared between two neighboring subunits</note>
    </ligand>
</feature>
<comment type="cofactor">
    <cofactor evidence="10">
        <name>Mg(2+)</name>
        <dbReference type="ChEBI" id="CHEBI:18420"/>
    </cofactor>
    <text evidence="10">Binds 2 divalent ions per subunit.</text>
</comment>
<dbReference type="HAMAP" id="MF_00086">
    <property type="entry name" value="S_AdoMet_synth1"/>
    <property type="match status" value="1"/>
</dbReference>
<evidence type="ECO:0000256" key="8">
    <source>
        <dbReference type="ARBA" id="ARBA00022842"/>
    </source>
</evidence>
<dbReference type="PANTHER" id="PTHR11964">
    <property type="entry name" value="S-ADENOSYLMETHIONINE SYNTHETASE"/>
    <property type="match status" value="1"/>
</dbReference>
<name>A0ABS9RRW7_9GAMM</name>
<feature type="binding site" description="in other chain" evidence="10">
    <location>
        <position position="16"/>
    </location>
    <ligand>
        <name>ATP</name>
        <dbReference type="ChEBI" id="CHEBI:30616"/>
        <note>ligand shared between two neighboring subunits</note>
    </ligand>
</feature>
<dbReference type="CDD" id="cd18079">
    <property type="entry name" value="S-AdoMet_synt"/>
    <property type="match status" value="1"/>
</dbReference>
<dbReference type="Pfam" id="PF02773">
    <property type="entry name" value="S-AdoMet_synt_C"/>
    <property type="match status" value="1"/>
</dbReference>
<keyword evidence="10" id="KW-0963">Cytoplasm</keyword>
<organism evidence="16 17">
    <name type="scientific">Halomonas flagellata</name>
    <dbReference type="NCBI Taxonomy" id="2920385"/>
    <lineage>
        <taxon>Bacteria</taxon>
        <taxon>Pseudomonadati</taxon>
        <taxon>Pseudomonadota</taxon>
        <taxon>Gammaproteobacteria</taxon>
        <taxon>Oceanospirillales</taxon>
        <taxon>Halomonadaceae</taxon>
        <taxon>Halomonas</taxon>
    </lineage>
</organism>
<feature type="binding site" evidence="10">
    <location>
        <position position="263"/>
    </location>
    <ligand>
        <name>ATP</name>
        <dbReference type="ChEBI" id="CHEBI:30616"/>
        <note>ligand shared between two neighboring subunits</note>
    </ligand>
</feature>
<comment type="similarity">
    <text evidence="2 10 12">Belongs to the AdoMet synthase family.</text>
</comment>
<dbReference type="GO" id="GO:0004478">
    <property type="term" value="F:methionine adenosyltransferase activity"/>
    <property type="evidence" value="ECO:0007669"/>
    <property type="project" value="UniProtKB-EC"/>
</dbReference>
<comment type="cofactor">
    <cofactor evidence="10">
        <name>K(+)</name>
        <dbReference type="ChEBI" id="CHEBI:29103"/>
    </cofactor>
    <text evidence="10">Binds 1 potassium ion per subunit.</text>
</comment>
<keyword evidence="17" id="KW-1185">Reference proteome</keyword>
<evidence type="ECO:0000256" key="3">
    <source>
        <dbReference type="ARBA" id="ARBA00022563"/>
    </source>
</evidence>
<evidence type="ECO:0000256" key="11">
    <source>
        <dbReference type="RuleBase" id="RU000542"/>
    </source>
</evidence>
<gene>
    <name evidence="10 16" type="primary">metK</name>
    <name evidence="16" type="ORF">MKP05_05315</name>
</gene>
<evidence type="ECO:0000256" key="10">
    <source>
        <dbReference type="HAMAP-Rule" id="MF_00086"/>
    </source>
</evidence>
<dbReference type="Proteomes" id="UP001202117">
    <property type="component" value="Unassembled WGS sequence"/>
</dbReference>
<evidence type="ECO:0000259" key="13">
    <source>
        <dbReference type="Pfam" id="PF00438"/>
    </source>
</evidence>
<feature type="binding site" description="in other chain" evidence="10">
    <location>
        <position position="271"/>
    </location>
    <ligand>
        <name>L-methionine</name>
        <dbReference type="ChEBI" id="CHEBI:57844"/>
        <note>ligand shared between two neighboring subunits</note>
    </ligand>
</feature>
<dbReference type="Pfam" id="PF02772">
    <property type="entry name" value="S-AdoMet_synt_M"/>
    <property type="match status" value="1"/>
</dbReference>
<keyword evidence="4 10" id="KW-0808">Transferase</keyword>
<evidence type="ECO:0000256" key="7">
    <source>
        <dbReference type="ARBA" id="ARBA00022840"/>
    </source>
</evidence>
<proteinExistence type="inferred from homology"/>
<dbReference type="InterPro" id="IPR022636">
    <property type="entry name" value="S-AdoMet_synthetase_sfam"/>
</dbReference>
<dbReference type="PROSITE" id="PS00376">
    <property type="entry name" value="ADOMET_SYNTHASE_1"/>
    <property type="match status" value="1"/>
</dbReference>
<feature type="binding site" description="in other chain" evidence="10">
    <location>
        <position position="57"/>
    </location>
    <ligand>
        <name>L-methionine</name>
        <dbReference type="ChEBI" id="CHEBI:57844"/>
        <note>ligand shared between two neighboring subunits</note>
    </ligand>
</feature>
<feature type="domain" description="S-adenosylmethionine synthetase central" evidence="14">
    <location>
        <begin position="116"/>
        <end position="232"/>
    </location>
</feature>
<dbReference type="Gene3D" id="3.30.300.10">
    <property type="match status" value="3"/>
</dbReference>
<comment type="caution">
    <text evidence="16">The sequence shown here is derived from an EMBL/GenBank/DDBJ whole genome shotgun (WGS) entry which is preliminary data.</text>
</comment>
<comment type="subcellular location">
    <subcellularLocation>
        <location evidence="10 11">Cytoplasm</location>
    </subcellularLocation>
</comment>
<evidence type="ECO:0000256" key="2">
    <source>
        <dbReference type="ARBA" id="ARBA00009685"/>
    </source>
</evidence>
<dbReference type="NCBIfam" id="TIGR01034">
    <property type="entry name" value="metK"/>
    <property type="match status" value="1"/>
</dbReference>
<reference evidence="16 17" key="1">
    <citation type="submission" date="2022-02" db="EMBL/GenBank/DDBJ databases">
        <title>Halomonas fukangensis sp. nov., a halophilic bacterium isolated from a bulk soil of Kalidium foliatum at Fukang.</title>
        <authorList>
            <person name="Huang Y."/>
        </authorList>
    </citation>
    <scope>NUCLEOTIDE SEQUENCE [LARGE SCALE GENOMIC DNA]</scope>
    <source>
        <strain evidence="16 17">EGI 63088</strain>
    </source>
</reference>
<keyword evidence="6 10" id="KW-0547">Nucleotide-binding</keyword>
<feature type="region of interest" description="Flexible loop" evidence="10">
    <location>
        <begin position="100"/>
        <end position="110"/>
    </location>
</feature>
<dbReference type="PROSITE" id="PS00377">
    <property type="entry name" value="ADOMET_SYNTHASE_2"/>
    <property type="match status" value="1"/>
</dbReference>
<dbReference type="InterPro" id="IPR002133">
    <property type="entry name" value="S-AdoMet_synthetase"/>
</dbReference>
<feature type="binding site" evidence="10">
    <location>
        <position position="240"/>
    </location>
    <ligand>
        <name>ATP</name>
        <dbReference type="ChEBI" id="CHEBI:30616"/>
        <note>ligand shared between two neighboring subunits</note>
    </ligand>
</feature>
<evidence type="ECO:0000256" key="9">
    <source>
        <dbReference type="ARBA" id="ARBA00022958"/>
    </source>
</evidence>